<dbReference type="EMBL" id="GBRH01234852">
    <property type="protein sequence ID" value="JAD63043.1"/>
    <property type="molecule type" value="Transcribed_RNA"/>
</dbReference>
<organism evidence="1">
    <name type="scientific">Arundo donax</name>
    <name type="common">Giant reed</name>
    <name type="synonym">Donax arundinaceus</name>
    <dbReference type="NCBI Taxonomy" id="35708"/>
    <lineage>
        <taxon>Eukaryota</taxon>
        <taxon>Viridiplantae</taxon>
        <taxon>Streptophyta</taxon>
        <taxon>Embryophyta</taxon>
        <taxon>Tracheophyta</taxon>
        <taxon>Spermatophyta</taxon>
        <taxon>Magnoliopsida</taxon>
        <taxon>Liliopsida</taxon>
        <taxon>Poales</taxon>
        <taxon>Poaceae</taxon>
        <taxon>PACMAD clade</taxon>
        <taxon>Arundinoideae</taxon>
        <taxon>Arundineae</taxon>
        <taxon>Arundo</taxon>
    </lineage>
</organism>
<proteinExistence type="predicted"/>
<evidence type="ECO:0000313" key="1">
    <source>
        <dbReference type="EMBL" id="JAD63043.1"/>
    </source>
</evidence>
<reference evidence="1" key="1">
    <citation type="submission" date="2014-09" db="EMBL/GenBank/DDBJ databases">
        <authorList>
            <person name="Magalhaes I.L.F."/>
            <person name="Oliveira U."/>
            <person name="Santos F.R."/>
            <person name="Vidigal T.H.D.A."/>
            <person name="Brescovit A.D."/>
            <person name="Santos A.J."/>
        </authorList>
    </citation>
    <scope>NUCLEOTIDE SEQUENCE</scope>
    <source>
        <tissue evidence="1">Shoot tissue taken approximately 20 cm above the soil surface</tissue>
    </source>
</reference>
<protein>
    <submittedName>
        <fullName evidence="1">Uncharacterized protein</fullName>
    </submittedName>
</protein>
<name>A0A0A9BLK6_ARUDO</name>
<dbReference type="AlphaFoldDB" id="A0A0A9BLK6"/>
<reference evidence="1" key="2">
    <citation type="journal article" date="2015" name="Data Brief">
        <title>Shoot transcriptome of the giant reed, Arundo donax.</title>
        <authorList>
            <person name="Barrero R.A."/>
            <person name="Guerrero F.D."/>
            <person name="Moolhuijzen P."/>
            <person name="Goolsby J.A."/>
            <person name="Tidwell J."/>
            <person name="Bellgard S.E."/>
            <person name="Bellgard M.I."/>
        </authorList>
    </citation>
    <scope>NUCLEOTIDE SEQUENCE</scope>
    <source>
        <tissue evidence="1">Shoot tissue taken approximately 20 cm above the soil surface</tissue>
    </source>
</reference>
<sequence length="22" mass="2486">MNAETTAVLSRTPKTRQLILEL</sequence>
<accession>A0A0A9BLK6</accession>